<evidence type="ECO:0000256" key="5">
    <source>
        <dbReference type="ARBA" id="ARBA00023136"/>
    </source>
</evidence>
<organism evidence="7 8">
    <name type="scientific">Candidatus Allocopromorpha excrementipullorum</name>
    <dbReference type="NCBI Taxonomy" id="2840743"/>
    <lineage>
        <taxon>Bacteria</taxon>
        <taxon>Bacillati</taxon>
        <taxon>Bacillota</taxon>
        <taxon>Clostridia</taxon>
        <taxon>Eubacteriales</taxon>
        <taxon>Eubacteriaceae</taxon>
        <taxon>Eubacteriaceae incertae sedis</taxon>
        <taxon>Candidatus Allocopromorpha</taxon>
    </lineage>
</organism>
<feature type="transmembrane region" description="Helical" evidence="6">
    <location>
        <begin position="248"/>
        <end position="269"/>
    </location>
</feature>
<gene>
    <name evidence="7" type="ORF">IAD25_02410</name>
</gene>
<feature type="transmembrane region" description="Helical" evidence="6">
    <location>
        <begin position="192"/>
        <end position="212"/>
    </location>
</feature>
<evidence type="ECO:0000256" key="4">
    <source>
        <dbReference type="ARBA" id="ARBA00022989"/>
    </source>
</evidence>
<evidence type="ECO:0000256" key="1">
    <source>
        <dbReference type="ARBA" id="ARBA00004651"/>
    </source>
</evidence>
<dbReference type="AlphaFoldDB" id="A0A9D1N6I9"/>
<evidence type="ECO:0000256" key="6">
    <source>
        <dbReference type="SAM" id="Phobius"/>
    </source>
</evidence>
<dbReference type="CDD" id="cd06574">
    <property type="entry name" value="TM_PBP1_branched-chain-AA_like"/>
    <property type="match status" value="1"/>
</dbReference>
<dbReference type="GO" id="GO:0005886">
    <property type="term" value="C:plasma membrane"/>
    <property type="evidence" value="ECO:0007669"/>
    <property type="project" value="UniProtKB-SubCell"/>
</dbReference>
<accession>A0A9D1N6I9</accession>
<reference evidence="7" key="1">
    <citation type="submission" date="2020-10" db="EMBL/GenBank/DDBJ databases">
        <authorList>
            <person name="Gilroy R."/>
        </authorList>
    </citation>
    <scope>NUCLEOTIDE SEQUENCE</scope>
    <source>
        <strain evidence="7">ChiSjej4B22-8349</strain>
    </source>
</reference>
<evidence type="ECO:0000313" key="7">
    <source>
        <dbReference type="EMBL" id="HIU95551.1"/>
    </source>
</evidence>
<feature type="transmembrane region" description="Helical" evidence="6">
    <location>
        <begin position="97"/>
        <end position="114"/>
    </location>
</feature>
<keyword evidence="3 6" id="KW-0812">Transmembrane</keyword>
<keyword evidence="5 6" id="KW-0472">Membrane</keyword>
<dbReference type="GO" id="GO:0022857">
    <property type="term" value="F:transmembrane transporter activity"/>
    <property type="evidence" value="ECO:0007669"/>
    <property type="project" value="InterPro"/>
</dbReference>
<feature type="transmembrane region" description="Helical" evidence="6">
    <location>
        <begin position="39"/>
        <end position="57"/>
    </location>
</feature>
<dbReference type="PANTHER" id="PTHR32196:SF69">
    <property type="entry name" value="BRANCHED-CHAIN AMINO ACID TRANSPORT SYSTEM, PERMEASE PROTEIN"/>
    <property type="match status" value="1"/>
</dbReference>
<keyword evidence="4 6" id="KW-1133">Transmembrane helix</keyword>
<feature type="transmembrane region" description="Helical" evidence="6">
    <location>
        <begin position="6"/>
        <end position="27"/>
    </location>
</feature>
<reference evidence="7" key="2">
    <citation type="journal article" date="2021" name="PeerJ">
        <title>Extensive microbial diversity within the chicken gut microbiome revealed by metagenomics and culture.</title>
        <authorList>
            <person name="Gilroy R."/>
            <person name="Ravi A."/>
            <person name="Getino M."/>
            <person name="Pursley I."/>
            <person name="Horton D.L."/>
            <person name="Alikhan N.F."/>
            <person name="Baker D."/>
            <person name="Gharbi K."/>
            <person name="Hall N."/>
            <person name="Watson M."/>
            <person name="Adriaenssens E.M."/>
            <person name="Foster-Nyarko E."/>
            <person name="Jarju S."/>
            <person name="Secka A."/>
            <person name="Antonio M."/>
            <person name="Oren A."/>
            <person name="Chaudhuri R.R."/>
            <person name="La Ragione R."/>
            <person name="Hildebrand F."/>
            <person name="Pallen M.J."/>
        </authorList>
    </citation>
    <scope>NUCLEOTIDE SEQUENCE</scope>
    <source>
        <strain evidence="7">ChiSjej4B22-8349</strain>
    </source>
</reference>
<dbReference type="Proteomes" id="UP000824130">
    <property type="component" value="Unassembled WGS sequence"/>
</dbReference>
<feature type="transmembrane region" description="Helical" evidence="6">
    <location>
        <begin position="275"/>
        <end position="294"/>
    </location>
</feature>
<dbReference type="InterPro" id="IPR001851">
    <property type="entry name" value="ABC_transp_permease"/>
</dbReference>
<evidence type="ECO:0000313" key="8">
    <source>
        <dbReference type="Proteomes" id="UP000824130"/>
    </source>
</evidence>
<proteinExistence type="predicted"/>
<comment type="caution">
    <text evidence="7">The sequence shown here is derived from an EMBL/GenBank/DDBJ whole genome shotgun (WGS) entry which is preliminary data.</text>
</comment>
<evidence type="ECO:0000256" key="2">
    <source>
        <dbReference type="ARBA" id="ARBA00022475"/>
    </source>
</evidence>
<name>A0A9D1N6I9_9FIRM</name>
<evidence type="ECO:0000256" key="3">
    <source>
        <dbReference type="ARBA" id="ARBA00022692"/>
    </source>
</evidence>
<protein>
    <submittedName>
        <fullName evidence="7">ABC transporter permease</fullName>
    </submittedName>
</protein>
<keyword evidence="2" id="KW-1003">Cell membrane</keyword>
<dbReference type="Pfam" id="PF02653">
    <property type="entry name" value="BPD_transp_2"/>
    <property type="match status" value="1"/>
</dbReference>
<sequence>MLVIILLEALELGLIYSILALGVFLSFRTLNTPDLTVDGSIVTGAAISAVMCTAAAGMTPVMQVLMCVAGLILSFIFGMGAGAITALLNTKLKIQPLLAGILVMLGIYSINLRIQGKANINLNSVPTLYGMVEDAMNGFQWSSIVFGVVITAIIIVLMYGFLKTRKGFALRATGDNEEMVRAYGISSDNMKLLGLSVSNGLVGLAGGMLAQYQGYSDVGMGTGMVVIGLASVIIGEVIFGTRSLMRRLIAVALGAVVYRMVIGVALYIGMPPTDLKLVSAVIVTIALAMGMMGGSFSLRKKKARGGADNA</sequence>
<dbReference type="PANTHER" id="PTHR32196">
    <property type="entry name" value="ABC TRANSPORTER PERMEASE PROTEIN YPHD-RELATED-RELATED"/>
    <property type="match status" value="1"/>
</dbReference>
<feature type="transmembrane region" description="Helical" evidence="6">
    <location>
        <begin position="63"/>
        <end position="88"/>
    </location>
</feature>
<dbReference type="EMBL" id="DVOB01000055">
    <property type="protein sequence ID" value="HIU95551.1"/>
    <property type="molecule type" value="Genomic_DNA"/>
</dbReference>
<feature type="transmembrane region" description="Helical" evidence="6">
    <location>
        <begin position="218"/>
        <end position="239"/>
    </location>
</feature>
<comment type="subcellular location">
    <subcellularLocation>
        <location evidence="1">Cell membrane</location>
        <topology evidence="1">Multi-pass membrane protein</topology>
    </subcellularLocation>
</comment>
<feature type="transmembrane region" description="Helical" evidence="6">
    <location>
        <begin position="139"/>
        <end position="162"/>
    </location>
</feature>